<sequence>MMEYIAKLASATAANAKTLIPSGVAAKTAIGAKSEVEDTQYGVESATAVPITYREVSATIAMFVL</sequence>
<reference evidence="1" key="1">
    <citation type="submission" date="2024-06" db="EMBL/GenBank/DDBJ databases">
        <title>Genome assembly of the Oeneis chryxus ivallda.</title>
        <authorList>
            <person name="MacDonald Z."/>
            <person name="Shaffer H.B."/>
            <person name="Gillespie T."/>
            <person name="Marimuthu M.P.A."/>
            <person name="Nguyen O."/>
            <person name="Fairbairn C.W."/>
            <person name="Seligmann W.E."/>
            <person name="Escalona M."/>
            <person name="Miller C."/>
            <person name="Toffelmier E."/>
        </authorList>
    </citation>
    <scope>NUCLEOTIDE SEQUENCE</scope>
    <source>
        <strain evidence="1">CCGP_102_HBS-TG_Oc004</strain>
    </source>
</reference>
<gene>
    <name evidence="1" type="ORF">ABS861_02890</name>
</gene>
<evidence type="ECO:0000313" key="1">
    <source>
        <dbReference type="EMBL" id="XCA34356.1"/>
    </source>
</evidence>
<dbReference type="AlphaFoldDB" id="A0AAU7YNQ1"/>
<proteinExistence type="predicted"/>
<organism evidence="1">
    <name type="scientific">Wolbachia endosymbiont of Oeneis ivallda</name>
    <dbReference type="NCBI Taxonomy" id="3171168"/>
    <lineage>
        <taxon>Bacteria</taxon>
        <taxon>Pseudomonadati</taxon>
        <taxon>Pseudomonadota</taxon>
        <taxon>Alphaproteobacteria</taxon>
        <taxon>Rickettsiales</taxon>
        <taxon>Anaplasmataceae</taxon>
        <taxon>Wolbachieae</taxon>
        <taxon>Wolbachia</taxon>
    </lineage>
</organism>
<accession>A0AAU7YNQ1</accession>
<dbReference type="EMBL" id="CP158587">
    <property type="protein sequence ID" value="XCA34356.1"/>
    <property type="molecule type" value="Genomic_DNA"/>
</dbReference>
<name>A0AAU7YNQ1_9RICK</name>
<protein>
    <submittedName>
        <fullName evidence="1">Uncharacterized protein</fullName>
    </submittedName>
</protein>